<dbReference type="GO" id="GO:0005975">
    <property type="term" value="P:carbohydrate metabolic process"/>
    <property type="evidence" value="ECO:0007669"/>
    <property type="project" value="InterPro"/>
</dbReference>
<evidence type="ECO:0000259" key="3">
    <source>
        <dbReference type="Pfam" id="PF01055"/>
    </source>
</evidence>
<dbReference type="Gene3D" id="3.20.20.80">
    <property type="entry name" value="Glycosidases"/>
    <property type="match status" value="1"/>
</dbReference>
<feature type="domain" description="Glycoside hydrolase family 31 TIM barrel" evidence="3">
    <location>
        <begin position="178"/>
        <end position="502"/>
    </location>
</feature>
<dbReference type="PANTHER" id="PTHR22762:SF89">
    <property type="entry name" value="ALPHA-XYLOSIDASE"/>
    <property type="match status" value="1"/>
</dbReference>
<comment type="similarity">
    <text evidence="1 2">Belongs to the glycosyl hydrolase 31 family.</text>
</comment>
<gene>
    <name evidence="6" type="ORF">IAB14_00035</name>
</gene>
<dbReference type="Gene3D" id="2.60.40.1180">
    <property type="entry name" value="Golgi alpha-mannosidase II"/>
    <property type="match status" value="2"/>
</dbReference>
<feature type="domain" description="DUF5110" evidence="4">
    <location>
        <begin position="617"/>
        <end position="683"/>
    </location>
</feature>
<evidence type="ECO:0000256" key="1">
    <source>
        <dbReference type="ARBA" id="ARBA00007806"/>
    </source>
</evidence>
<accession>A0A9D1NAE7</accession>
<comment type="caution">
    <text evidence="6">The sequence shown here is derived from an EMBL/GenBank/DDBJ whole genome shotgun (WGS) entry which is preliminary data.</text>
</comment>
<reference evidence="6" key="1">
    <citation type="submission" date="2020-10" db="EMBL/GenBank/DDBJ databases">
        <authorList>
            <person name="Gilroy R."/>
        </authorList>
    </citation>
    <scope>NUCLEOTIDE SEQUENCE</scope>
    <source>
        <strain evidence="6">23406</strain>
    </source>
</reference>
<proteinExistence type="inferred from homology"/>
<dbReference type="InterPro" id="IPR000322">
    <property type="entry name" value="Glyco_hydro_31_TIM"/>
</dbReference>
<evidence type="ECO:0000259" key="5">
    <source>
        <dbReference type="Pfam" id="PF21365"/>
    </source>
</evidence>
<dbReference type="Pfam" id="PF01055">
    <property type="entry name" value="Glyco_hydro_31_2nd"/>
    <property type="match status" value="1"/>
</dbReference>
<dbReference type="GO" id="GO:0006491">
    <property type="term" value="P:N-glycan processing"/>
    <property type="evidence" value="ECO:0007669"/>
    <property type="project" value="TreeGrafter"/>
</dbReference>
<dbReference type="AlphaFoldDB" id="A0A9D1NAE7"/>
<dbReference type="InterPro" id="IPR048395">
    <property type="entry name" value="Glyco_hydro_31_C"/>
</dbReference>
<keyword evidence="2" id="KW-0326">Glycosidase</keyword>
<evidence type="ECO:0000313" key="6">
    <source>
        <dbReference type="EMBL" id="HIU99487.1"/>
    </source>
</evidence>
<dbReference type="Pfam" id="PF17137">
    <property type="entry name" value="DUF5110"/>
    <property type="match status" value="1"/>
</dbReference>
<sequence length="780" mass="90242">MSRFPFAAKPKTPVQNTVSVDGGRISVLTPYLIRVEQGELCDAPTQCVWNRGWETPKFVAEHKGDFWLIMTAGGTFYYSIPKKTVVKIVLDNGNVVTDFHRGNLKGTRRTLDFTFGATTLGEGLVSRSGVAVLEDGESLILGEDEVLPRPKCKDTYYFAYGNRYRMAIRDLYRLTGFPPLIPKFAFGNWWSRYKAYTQEEYRTLMQRFLDRKIPVTVATIDMDWHWVDVIGKFGKAAAPVPTRNSVDRIIYAKAMPGWTGYSWNTDLFPDYKALLKWLNDNRFVVTLNVHPSHGVRFFETQYEDFCRAVGKNPEVKKQIDFKLGDQTFLKAYFDLLHHPYEKEGVRFWWIDWQQGKYSDVAGLDPLWGLNHYHICDQAAQGKRPLILSRYAGIGSHRYPLGFSGDTMINWASLRFQPYFTATATNVGYTWWSHDIGGHHRGKKDDELYLRWLQFGVFSPINRLHSTSNEFMGKEPWKCDRMVQDAAERLLKFRHRLIPYLYSINYRTHTEGRALCEPMYYGYDTDKAYAMPNQYLFGSELIACPVTEKINRHSNLAKTKLWVPEGRYTDIFNGYQYTEGSYEIYRELSEIPVFAREGSILPLYRDDGTNEIGADRPLDVWIYRGEGEFTLYDDDGDTMAYLDGKRYLTRFRVRQNKRTLTFRMDGEGDFSVFGAPREIRLMFRDVDAATITVNGVPQAERGNEVGLFFDGTPVEIELTDCVYASNPDFREKAIEMISRFQAGNEYKRRKFMRVLNNPDAPIRAPKKYAGPLIELQAICKT</sequence>
<dbReference type="EMBL" id="DVOH01000001">
    <property type="protein sequence ID" value="HIU99487.1"/>
    <property type="molecule type" value="Genomic_DNA"/>
</dbReference>
<dbReference type="CDD" id="cd06595">
    <property type="entry name" value="GH31_u1"/>
    <property type="match status" value="1"/>
</dbReference>
<dbReference type="InterPro" id="IPR033403">
    <property type="entry name" value="DUF5110"/>
</dbReference>
<dbReference type="Proteomes" id="UP000886891">
    <property type="component" value="Unassembled WGS sequence"/>
</dbReference>
<dbReference type="SUPFAM" id="SSF51445">
    <property type="entry name" value="(Trans)glycosidases"/>
    <property type="match status" value="1"/>
</dbReference>
<dbReference type="SUPFAM" id="SSF51011">
    <property type="entry name" value="Glycosyl hydrolase domain"/>
    <property type="match status" value="1"/>
</dbReference>
<evidence type="ECO:0000313" key="7">
    <source>
        <dbReference type="Proteomes" id="UP000886891"/>
    </source>
</evidence>
<dbReference type="PANTHER" id="PTHR22762">
    <property type="entry name" value="ALPHA-GLUCOSIDASE"/>
    <property type="match status" value="1"/>
</dbReference>
<protein>
    <submittedName>
        <fullName evidence="6">DUF5110 domain-containing protein</fullName>
    </submittedName>
</protein>
<feature type="domain" description="Glycosyl hydrolase family 31 C-terminal" evidence="5">
    <location>
        <begin position="512"/>
        <end position="600"/>
    </location>
</feature>
<keyword evidence="2" id="KW-0378">Hydrolase</keyword>
<name>A0A9D1NAE7_9FIRM</name>
<evidence type="ECO:0000256" key="2">
    <source>
        <dbReference type="RuleBase" id="RU361185"/>
    </source>
</evidence>
<evidence type="ECO:0000259" key="4">
    <source>
        <dbReference type="Pfam" id="PF17137"/>
    </source>
</evidence>
<reference evidence="6" key="2">
    <citation type="journal article" date="2021" name="PeerJ">
        <title>Extensive microbial diversity within the chicken gut microbiome revealed by metagenomics and culture.</title>
        <authorList>
            <person name="Gilroy R."/>
            <person name="Ravi A."/>
            <person name="Getino M."/>
            <person name="Pursley I."/>
            <person name="Horton D.L."/>
            <person name="Alikhan N.F."/>
            <person name="Baker D."/>
            <person name="Gharbi K."/>
            <person name="Hall N."/>
            <person name="Watson M."/>
            <person name="Adriaenssens E.M."/>
            <person name="Foster-Nyarko E."/>
            <person name="Jarju S."/>
            <person name="Secka A."/>
            <person name="Antonio M."/>
            <person name="Oren A."/>
            <person name="Chaudhuri R.R."/>
            <person name="La Ragione R."/>
            <person name="Hildebrand F."/>
            <person name="Pallen M.J."/>
        </authorList>
    </citation>
    <scope>NUCLEOTIDE SEQUENCE</scope>
    <source>
        <strain evidence="6">23406</strain>
    </source>
</reference>
<dbReference type="Pfam" id="PF21365">
    <property type="entry name" value="Glyco_hydro_31_3rd"/>
    <property type="match status" value="1"/>
</dbReference>
<dbReference type="GO" id="GO:0090599">
    <property type="term" value="F:alpha-glucosidase activity"/>
    <property type="evidence" value="ECO:0007669"/>
    <property type="project" value="TreeGrafter"/>
</dbReference>
<organism evidence="6 7">
    <name type="scientific">Candidatus Stercoripulliclostridium merdipullorum</name>
    <dbReference type="NCBI Taxonomy" id="2840952"/>
    <lineage>
        <taxon>Bacteria</taxon>
        <taxon>Bacillati</taxon>
        <taxon>Bacillota</taxon>
        <taxon>Clostridia</taxon>
        <taxon>Eubacteriales</taxon>
        <taxon>Candidatus Stercoripulliclostridium</taxon>
    </lineage>
</organism>
<dbReference type="InterPro" id="IPR017853">
    <property type="entry name" value="GH"/>
</dbReference>
<dbReference type="InterPro" id="IPR013780">
    <property type="entry name" value="Glyco_hydro_b"/>
</dbReference>